<dbReference type="STRING" id="1035.BN961_03387"/>
<protein>
    <submittedName>
        <fullName evidence="1">Uncharacterized protein</fullName>
    </submittedName>
</protein>
<organism evidence="1 2">
    <name type="scientific">Afipia felis</name>
    <name type="common">Cat scratch disease bacillus</name>
    <dbReference type="NCBI Taxonomy" id="1035"/>
    <lineage>
        <taxon>Bacteria</taxon>
        <taxon>Pseudomonadati</taxon>
        <taxon>Pseudomonadota</taxon>
        <taxon>Alphaproteobacteria</taxon>
        <taxon>Hyphomicrobiales</taxon>
        <taxon>Nitrobacteraceae</taxon>
        <taxon>Afipia</taxon>
    </lineage>
</organism>
<name>A0A090MRF0_AFIFE</name>
<gene>
    <name evidence="1" type="ORF">BN961_03387</name>
</gene>
<accession>A0A090MRF0</accession>
<sequence length="220" mass="24152">MFGIADAAFGAVGVECVVTAFLTERDLRRHAAWRSTIEGADAVALGAHHVPALQRVLQALAVNARQAGIDQPGAVEFTQNGHDAAGTMHVLEMHVGDRRRDLAQHRHAARQPIDVGHRERHFAFIGSGEQMQHGVGRAAHRDVERHRVFERLEARDVARQRRLVVLLVVAPREIDDQMPGLDEQTLAVGVGGEHRPVARKRQAECLGEAVHRIGGEHARA</sequence>
<dbReference type="AlphaFoldDB" id="A0A090MRF0"/>
<reference evidence="1 2" key="1">
    <citation type="journal article" date="2014" name="Genome Announc.">
        <title>Genome Sequence of Afipia felis Strain 76713, Isolated in Hospital Water Using an Amoeba Co-Culture Procedure.</title>
        <authorList>
            <person name="Benamar S."/>
            <person name="La Scola B."/>
            <person name="Croce O."/>
        </authorList>
    </citation>
    <scope>NUCLEOTIDE SEQUENCE [LARGE SCALE GENOMIC DNA]</scope>
    <source>
        <strain evidence="1 2">76713</strain>
    </source>
</reference>
<dbReference type="Proteomes" id="UP000035762">
    <property type="component" value="Unassembled WGS sequence"/>
</dbReference>
<evidence type="ECO:0000313" key="1">
    <source>
        <dbReference type="EMBL" id="CEG09955.1"/>
    </source>
</evidence>
<evidence type="ECO:0000313" key="2">
    <source>
        <dbReference type="Proteomes" id="UP000035762"/>
    </source>
</evidence>
<keyword evidence="2" id="KW-1185">Reference proteome</keyword>
<dbReference type="EMBL" id="CCAZ020000002">
    <property type="protein sequence ID" value="CEG09955.1"/>
    <property type="molecule type" value="Genomic_DNA"/>
</dbReference>
<comment type="caution">
    <text evidence="1">The sequence shown here is derived from an EMBL/GenBank/DDBJ whole genome shotgun (WGS) entry which is preliminary data.</text>
</comment>
<proteinExistence type="predicted"/>